<sequence length="204" mass="22810">MPSRRPPPAKRPYTLGQRAVQSDVTRERVLRTARKLLEKGGGAEFTMENVSAKNGISRQTLNNLFGNKEGIITALFDQIALGAGVEEMREVMHGTDARTAVRGFVRVFTRFWRKERVLIRRIHGIAALDLAFGQAVSSRYARRRGAAEVLANRFASAMALPPSEAAAALYTFTSFEFFDIFVSEEMTTEDAVDQMVRLAERILI</sequence>
<feature type="domain" description="HTH tetR-type" evidence="5">
    <location>
        <begin position="23"/>
        <end position="83"/>
    </location>
</feature>
<name>A0A5B9EIY2_9BACT</name>
<feature type="DNA-binding region" description="H-T-H motif" evidence="4">
    <location>
        <begin position="46"/>
        <end position="65"/>
    </location>
</feature>
<dbReference type="Pfam" id="PF00440">
    <property type="entry name" value="TetR_N"/>
    <property type="match status" value="1"/>
</dbReference>
<dbReference type="EMBL" id="CP042806">
    <property type="protein sequence ID" value="QEE30357.1"/>
    <property type="molecule type" value="Genomic_DNA"/>
</dbReference>
<keyword evidence="1" id="KW-0805">Transcription regulation</keyword>
<reference evidence="6 7" key="1">
    <citation type="submission" date="2019-08" db="EMBL/GenBank/DDBJ databases">
        <title>Complete genome sequence of Terriglobus albidus strain ORNL.</title>
        <authorList>
            <person name="Podar M."/>
        </authorList>
    </citation>
    <scope>NUCLEOTIDE SEQUENCE [LARGE SCALE GENOMIC DNA]</scope>
    <source>
        <strain evidence="6 7">ORNL</strain>
    </source>
</reference>
<dbReference type="PANTHER" id="PTHR30055">
    <property type="entry name" value="HTH-TYPE TRANSCRIPTIONAL REGULATOR RUTR"/>
    <property type="match status" value="1"/>
</dbReference>
<dbReference type="InterPro" id="IPR009057">
    <property type="entry name" value="Homeodomain-like_sf"/>
</dbReference>
<dbReference type="SUPFAM" id="SSF46689">
    <property type="entry name" value="Homeodomain-like"/>
    <property type="match status" value="1"/>
</dbReference>
<keyword evidence="7" id="KW-1185">Reference proteome</keyword>
<gene>
    <name evidence="6" type="ORF">FTW19_21655</name>
</gene>
<evidence type="ECO:0000313" key="6">
    <source>
        <dbReference type="EMBL" id="QEE30357.1"/>
    </source>
</evidence>
<organism evidence="6 7">
    <name type="scientific">Terriglobus albidus</name>
    <dbReference type="NCBI Taxonomy" id="1592106"/>
    <lineage>
        <taxon>Bacteria</taxon>
        <taxon>Pseudomonadati</taxon>
        <taxon>Acidobacteriota</taxon>
        <taxon>Terriglobia</taxon>
        <taxon>Terriglobales</taxon>
        <taxon>Acidobacteriaceae</taxon>
        <taxon>Terriglobus</taxon>
    </lineage>
</organism>
<evidence type="ECO:0000259" key="5">
    <source>
        <dbReference type="PROSITE" id="PS50977"/>
    </source>
</evidence>
<evidence type="ECO:0000256" key="3">
    <source>
        <dbReference type="ARBA" id="ARBA00023163"/>
    </source>
</evidence>
<dbReference type="InterPro" id="IPR001647">
    <property type="entry name" value="HTH_TetR"/>
</dbReference>
<keyword evidence="2 4" id="KW-0238">DNA-binding</keyword>
<dbReference type="Proteomes" id="UP000321820">
    <property type="component" value="Chromosome"/>
</dbReference>
<dbReference type="GO" id="GO:0000976">
    <property type="term" value="F:transcription cis-regulatory region binding"/>
    <property type="evidence" value="ECO:0007669"/>
    <property type="project" value="TreeGrafter"/>
</dbReference>
<proteinExistence type="predicted"/>
<dbReference type="AlphaFoldDB" id="A0A5B9EIY2"/>
<dbReference type="RefSeq" id="WP_147649626.1">
    <property type="nucleotide sequence ID" value="NZ_CP042806.1"/>
</dbReference>
<protein>
    <submittedName>
        <fullName evidence="6">TetR/AcrR family transcriptional regulator</fullName>
    </submittedName>
</protein>
<dbReference type="Gene3D" id="1.10.357.10">
    <property type="entry name" value="Tetracycline Repressor, domain 2"/>
    <property type="match status" value="1"/>
</dbReference>
<dbReference type="Gene3D" id="1.10.10.60">
    <property type="entry name" value="Homeodomain-like"/>
    <property type="match status" value="1"/>
</dbReference>
<evidence type="ECO:0000256" key="4">
    <source>
        <dbReference type="PROSITE-ProRule" id="PRU00335"/>
    </source>
</evidence>
<dbReference type="KEGG" id="talb:FTW19_21655"/>
<dbReference type="PROSITE" id="PS50977">
    <property type="entry name" value="HTH_TETR_2"/>
    <property type="match status" value="1"/>
</dbReference>
<dbReference type="OrthoDB" id="4371863at2"/>
<evidence type="ECO:0000256" key="1">
    <source>
        <dbReference type="ARBA" id="ARBA00023015"/>
    </source>
</evidence>
<keyword evidence="3" id="KW-0804">Transcription</keyword>
<dbReference type="InterPro" id="IPR050109">
    <property type="entry name" value="HTH-type_TetR-like_transc_reg"/>
</dbReference>
<dbReference type="GO" id="GO:0003700">
    <property type="term" value="F:DNA-binding transcription factor activity"/>
    <property type="evidence" value="ECO:0007669"/>
    <property type="project" value="TreeGrafter"/>
</dbReference>
<evidence type="ECO:0000256" key="2">
    <source>
        <dbReference type="ARBA" id="ARBA00023125"/>
    </source>
</evidence>
<evidence type="ECO:0000313" key="7">
    <source>
        <dbReference type="Proteomes" id="UP000321820"/>
    </source>
</evidence>
<accession>A0A5B9EIY2</accession>
<dbReference type="PANTHER" id="PTHR30055:SF234">
    <property type="entry name" value="HTH-TYPE TRANSCRIPTIONAL REGULATOR BETI"/>
    <property type="match status" value="1"/>
</dbReference>